<dbReference type="PANTHER" id="PTHR24559:SF444">
    <property type="entry name" value="REVERSE TRANSCRIPTASE DOMAIN-CONTAINING PROTEIN"/>
    <property type="match status" value="1"/>
</dbReference>
<dbReference type="KEGG" id="dzi:111284052"/>
<protein>
    <submittedName>
        <fullName evidence="2">Uncharacterized protein LOC111284052</fullName>
    </submittedName>
</protein>
<dbReference type="Gene3D" id="3.30.70.270">
    <property type="match status" value="1"/>
</dbReference>
<dbReference type="RefSeq" id="XP_022728531.1">
    <property type="nucleotide sequence ID" value="XM_022872796.1"/>
</dbReference>
<dbReference type="AlphaFoldDB" id="A0A6P5XKV7"/>
<name>A0A6P5XKV7_DURZI</name>
<dbReference type="OrthoDB" id="1435697at2759"/>
<keyword evidence="1" id="KW-1185">Reference proteome</keyword>
<gene>
    <name evidence="2" type="primary">LOC111284052</name>
</gene>
<proteinExistence type="predicted"/>
<evidence type="ECO:0000313" key="1">
    <source>
        <dbReference type="Proteomes" id="UP000515121"/>
    </source>
</evidence>
<evidence type="ECO:0000313" key="2">
    <source>
        <dbReference type="RefSeq" id="XP_022728531.1"/>
    </source>
</evidence>
<dbReference type="GeneID" id="111284052"/>
<dbReference type="PANTHER" id="PTHR24559">
    <property type="entry name" value="TRANSPOSON TY3-I GAG-POL POLYPROTEIN"/>
    <property type="match status" value="1"/>
</dbReference>
<dbReference type="SUPFAM" id="SSF56672">
    <property type="entry name" value="DNA/RNA polymerases"/>
    <property type="match status" value="1"/>
</dbReference>
<sequence>MRSKIGTKVLSVIQFANVVSKNKDTFLDTLKYDGLKKKEIDTPLEVTTKREVDHRIELVLEAKPSGKASYRMSSLKLEELRKSLQLCVDYRTLNKLTIKNKYLIPLITDLFDQLEGESVMPFGLTNALATFCTLINKSQTLEDHVDHLR</sequence>
<dbReference type="Proteomes" id="UP000515121">
    <property type="component" value="Unplaced"/>
</dbReference>
<dbReference type="InterPro" id="IPR043502">
    <property type="entry name" value="DNA/RNA_pol_sf"/>
</dbReference>
<organism evidence="1 2">
    <name type="scientific">Durio zibethinus</name>
    <name type="common">Durian</name>
    <dbReference type="NCBI Taxonomy" id="66656"/>
    <lineage>
        <taxon>Eukaryota</taxon>
        <taxon>Viridiplantae</taxon>
        <taxon>Streptophyta</taxon>
        <taxon>Embryophyta</taxon>
        <taxon>Tracheophyta</taxon>
        <taxon>Spermatophyta</taxon>
        <taxon>Magnoliopsida</taxon>
        <taxon>eudicotyledons</taxon>
        <taxon>Gunneridae</taxon>
        <taxon>Pentapetalae</taxon>
        <taxon>rosids</taxon>
        <taxon>malvids</taxon>
        <taxon>Malvales</taxon>
        <taxon>Malvaceae</taxon>
        <taxon>Helicteroideae</taxon>
        <taxon>Durio</taxon>
    </lineage>
</organism>
<dbReference type="InterPro" id="IPR053134">
    <property type="entry name" value="RNA-dir_DNA_polymerase"/>
</dbReference>
<reference evidence="2" key="1">
    <citation type="submission" date="2025-08" db="UniProtKB">
        <authorList>
            <consortium name="RefSeq"/>
        </authorList>
    </citation>
    <scope>IDENTIFICATION</scope>
    <source>
        <tissue evidence="2">Fruit stalk</tissue>
    </source>
</reference>
<dbReference type="InterPro" id="IPR043128">
    <property type="entry name" value="Rev_trsase/Diguanyl_cyclase"/>
</dbReference>
<accession>A0A6P5XKV7</accession>